<dbReference type="PANTHER" id="PTHR47893">
    <property type="entry name" value="REGULATORY PROTEIN PCHR"/>
    <property type="match status" value="1"/>
</dbReference>
<comment type="caution">
    <text evidence="5">The sequence shown here is derived from an EMBL/GenBank/DDBJ whole genome shotgun (WGS) entry which is preliminary data.</text>
</comment>
<dbReference type="InterPro" id="IPR009057">
    <property type="entry name" value="Homeodomain-like_sf"/>
</dbReference>
<protein>
    <submittedName>
        <fullName evidence="5">AraC family transcriptional regulator</fullName>
    </submittedName>
</protein>
<dbReference type="SMART" id="SM00342">
    <property type="entry name" value="HTH_ARAC"/>
    <property type="match status" value="1"/>
</dbReference>
<dbReference type="Proteomes" id="UP001154420">
    <property type="component" value="Unassembled WGS sequence"/>
</dbReference>
<keyword evidence="1" id="KW-0805">Transcription regulation</keyword>
<reference evidence="5" key="1">
    <citation type="submission" date="2018-09" db="EMBL/GenBank/DDBJ databases">
        <title>Murine metabolic-syndrome-specific gut microbial biobank.</title>
        <authorList>
            <person name="Liu C."/>
        </authorList>
    </citation>
    <scope>NUCLEOTIDE SEQUENCE</scope>
    <source>
        <strain evidence="5">D42-62</strain>
    </source>
</reference>
<proteinExistence type="predicted"/>
<accession>A0A9X5BGV7</accession>
<dbReference type="SUPFAM" id="SSF46689">
    <property type="entry name" value="Homeodomain-like"/>
    <property type="match status" value="2"/>
</dbReference>
<dbReference type="PROSITE" id="PS01124">
    <property type="entry name" value="HTH_ARAC_FAMILY_2"/>
    <property type="match status" value="1"/>
</dbReference>
<evidence type="ECO:0000313" key="6">
    <source>
        <dbReference type="Proteomes" id="UP001154420"/>
    </source>
</evidence>
<dbReference type="PROSITE" id="PS00041">
    <property type="entry name" value="HTH_ARAC_FAMILY_1"/>
    <property type="match status" value="1"/>
</dbReference>
<dbReference type="InterPro" id="IPR018062">
    <property type="entry name" value="HTH_AraC-typ_CS"/>
</dbReference>
<organism evidence="5 6">
    <name type="scientific">Parablautia muri</name>
    <dbReference type="NCBI Taxonomy" id="2320879"/>
    <lineage>
        <taxon>Bacteria</taxon>
        <taxon>Bacillati</taxon>
        <taxon>Bacillota</taxon>
        <taxon>Clostridia</taxon>
        <taxon>Lachnospirales</taxon>
        <taxon>Lachnospiraceae</taxon>
        <taxon>Parablautia</taxon>
    </lineage>
</organism>
<evidence type="ECO:0000256" key="2">
    <source>
        <dbReference type="ARBA" id="ARBA00023125"/>
    </source>
</evidence>
<evidence type="ECO:0000313" key="5">
    <source>
        <dbReference type="EMBL" id="NBJ93573.1"/>
    </source>
</evidence>
<keyword evidence="3" id="KW-0804">Transcription</keyword>
<dbReference type="InterPro" id="IPR018060">
    <property type="entry name" value="HTH_AraC"/>
</dbReference>
<keyword evidence="2" id="KW-0238">DNA-binding</keyword>
<dbReference type="GO" id="GO:0003700">
    <property type="term" value="F:DNA-binding transcription factor activity"/>
    <property type="evidence" value="ECO:0007669"/>
    <property type="project" value="InterPro"/>
</dbReference>
<dbReference type="InterPro" id="IPR053142">
    <property type="entry name" value="PchR_regulatory_protein"/>
</dbReference>
<dbReference type="GO" id="GO:0043565">
    <property type="term" value="F:sequence-specific DNA binding"/>
    <property type="evidence" value="ECO:0007669"/>
    <property type="project" value="InterPro"/>
</dbReference>
<gene>
    <name evidence="5" type="ORF">D5281_13465</name>
</gene>
<keyword evidence="6" id="KW-1185">Reference proteome</keyword>
<dbReference type="Pfam" id="PF12833">
    <property type="entry name" value="HTH_18"/>
    <property type="match status" value="1"/>
</dbReference>
<dbReference type="InterPro" id="IPR020449">
    <property type="entry name" value="Tscrpt_reg_AraC-type_HTH"/>
</dbReference>
<name>A0A9X5BGV7_9FIRM</name>
<dbReference type="PANTHER" id="PTHR47893:SF1">
    <property type="entry name" value="REGULATORY PROTEIN PCHR"/>
    <property type="match status" value="1"/>
</dbReference>
<dbReference type="AlphaFoldDB" id="A0A9X5BGV7"/>
<evidence type="ECO:0000256" key="3">
    <source>
        <dbReference type="ARBA" id="ARBA00023163"/>
    </source>
</evidence>
<sequence>MYSGDVTILVGMAAPIIKRCVMDERKKDEKNICCTLCGKSDKLPEYEPEIHRFRNDQGDAEITSYKVFPGIELKVYSVHMGSFFFGKEGKGDFMEIHHCREGRMEQEVADGSAYIMPEDLSVTVRKQLFCRYSFPLSHYHGISVCIDINAAPECLSCFLDDVNVRPRELAKRLCGKGSCFIIRSQDYIGHIFSELYSVPESYKKGYYKVKILELLLVLGSIEPGGNSASAISLSKMQSDLAKKAAVYLSENLDRQITVAELSDRFHVSQTHLQNAFKGVYGVPVSSYIRVLKMQSAALQLIHTDTAVLDIAAKFGYSNAGKFASAFQRIMGETPGEYRKMHGSSGWQ</sequence>
<dbReference type="Gene3D" id="1.10.10.60">
    <property type="entry name" value="Homeodomain-like"/>
    <property type="match status" value="1"/>
</dbReference>
<evidence type="ECO:0000256" key="1">
    <source>
        <dbReference type="ARBA" id="ARBA00023015"/>
    </source>
</evidence>
<dbReference type="PRINTS" id="PR00032">
    <property type="entry name" value="HTHARAC"/>
</dbReference>
<feature type="domain" description="HTH araC/xylS-type" evidence="4">
    <location>
        <begin position="242"/>
        <end position="340"/>
    </location>
</feature>
<dbReference type="EMBL" id="QZDT01000021">
    <property type="protein sequence ID" value="NBJ93573.1"/>
    <property type="molecule type" value="Genomic_DNA"/>
</dbReference>
<evidence type="ECO:0000259" key="4">
    <source>
        <dbReference type="PROSITE" id="PS01124"/>
    </source>
</evidence>